<evidence type="ECO:0000256" key="2">
    <source>
        <dbReference type="ARBA" id="ARBA00023125"/>
    </source>
</evidence>
<dbReference type="Gene3D" id="1.10.10.60">
    <property type="entry name" value="Homeodomain-like"/>
    <property type="match status" value="1"/>
</dbReference>
<dbReference type="PROSITE" id="PS50977">
    <property type="entry name" value="HTH_TETR_2"/>
    <property type="match status" value="1"/>
</dbReference>
<comment type="caution">
    <text evidence="6">The sequence shown here is derived from an EMBL/GenBank/DDBJ whole genome shotgun (WGS) entry which is preliminary data.</text>
</comment>
<reference evidence="6 7" key="1">
    <citation type="submission" date="2024-06" db="EMBL/GenBank/DDBJ databases">
        <title>Sorghum-associated microbial communities from plants grown in Nebraska, USA.</title>
        <authorList>
            <person name="Schachtman D."/>
        </authorList>
    </citation>
    <scope>NUCLEOTIDE SEQUENCE [LARGE SCALE GENOMIC DNA]</scope>
    <source>
        <strain evidence="6 7">2709</strain>
    </source>
</reference>
<accession>A0ABV2Q8R5</accession>
<evidence type="ECO:0000313" key="6">
    <source>
        <dbReference type="EMBL" id="MET4577433.1"/>
    </source>
</evidence>
<sequence>MREKGWILGMTTQICQRLIGSDTELGLAVGDHGLLDQLFKYCYADVMGRPKQFDPEDALDAAIALFREHGYAGTSADMLIESMQIGKQSLYNTFGGKWQLYVAALARYATAETSHHMAALRGGPTAFGGIERMMKRVVAEAQQPCLGVNSVSEFGCTKDDLTEIRETVGRPLHALLVSKILEAQKNGDVSPTLNPEHGAAFLRANVTAIRVAARAGAGEAELRGVMRLALQALK</sequence>
<dbReference type="InterPro" id="IPR009057">
    <property type="entry name" value="Homeodomain-like_sf"/>
</dbReference>
<evidence type="ECO:0000259" key="5">
    <source>
        <dbReference type="PROSITE" id="PS50977"/>
    </source>
</evidence>
<dbReference type="SUPFAM" id="SSF48498">
    <property type="entry name" value="Tetracyclin repressor-like, C-terminal domain"/>
    <property type="match status" value="1"/>
</dbReference>
<protein>
    <submittedName>
        <fullName evidence="6">TetR/AcrR family transcriptional repressor of nem operon</fullName>
    </submittedName>
</protein>
<dbReference type="EMBL" id="JBEPSH010000005">
    <property type="protein sequence ID" value="MET4577433.1"/>
    <property type="molecule type" value="Genomic_DNA"/>
</dbReference>
<organism evidence="6 7">
    <name type="scientific">Ottowia thiooxydans</name>
    <dbReference type="NCBI Taxonomy" id="219182"/>
    <lineage>
        <taxon>Bacteria</taxon>
        <taxon>Pseudomonadati</taxon>
        <taxon>Pseudomonadota</taxon>
        <taxon>Betaproteobacteria</taxon>
        <taxon>Burkholderiales</taxon>
        <taxon>Comamonadaceae</taxon>
        <taxon>Ottowia</taxon>
    </lineage>
</organism>
<dbReference type="InterPro" id="IPR001647">
    <property type="entry name" value="HTH_TetR"/>
</dbReference>
<evidence type="ECO:0000313" key="7">
    <source>
        <dbReference type="Proteomes" id="UP001549320"/>
    </source>
</evidence>
<evidence type="ECO:0000256" key="4">
    <source>
        <dbReference type="PROSITE-ProRule" id="PRU00335"/>
    </source>
</evidence>
<proteinExistence type="predicted"/>
<keyword evidence="3" id="KW-0804">Transcription</keyword>
<feature type="domain" description="HTH tetR-type" evidence="5">
    <location>
        <begin position="52"/>
        <end position="112"/>
    </location>
</feature>
<dbReference type="Proteomes" id="UP001549320">
    <property type="component" value="Unassembled WGS sequence"/>
</dbReference>
<evidence type="ECO:0000256" key="1">
    <source>
        <dbReference type="ARBA" id="ARBA00023015"/>
    </source>
</evidence>
<keyword evidence="2 4" id="KW-0238">DNA-binding</keyword>
<keyword evidence="1" id="KW-0805">Transcription regulation</keyword>
<dbReference type="PANTHER" id="PTHR47506">
    <property type="entry name" value="TRANSCRIPTIONAL REGULATORY PROTEIN"/>
    <property type="match status" value="1"/>
</dbReference>
<gene>
    <name evidence="6" type="ORF">ABIE13_002544</name>
</gene>
<name>A0ABV2Q8R5_9BURK</name>
<keyword evidence="7" id="KW-1185">Reference proteome</keyword>
<dbReference type="SUPFAM" id="SSF46689">
    <property type="entry name" value="Homeodomain-like"/>
    <property type="match status" value="1"/>
</dbReference>
<dbReference type="Pfam" id="PF00440">
    <property type="entry name" value="TetR_N"/>
    <property type="match status" value="1"/>
</dbReference>
<evidence type="ECO:0000256" key="3">
    <source>
        <dbReference type="ARBA" id="ARBA00023163"/>
    </source>
</evidence>
<dbReference type="InterPro" id="IPR036271">
    <property type="entry name" value="Tet_transcr_reg_TetR-rel_C_sf"/>
</dbReference>
<feature type="DNA-binding region" description="H-T-H motif" evidence="4">
    <location>
        <begin position="75"/>
        <end position="94"/>
    </location>
</feature>
<dbReference type="Gene3D" id="1.10.357.10">
    <property type="entry name" value="Tetracycline Repressor, domain 2"/>
    <property type="match status" value="1"/>
</dbReference>
<dbReference type="PANTHER" id="PTHR47506:SF1">
    <property type="entry name" value="HTH-TYPE TRANSCRIPTIONAL REGULATOR YJDC"/>
    <property type="match status" value="1"/>
</dbReference>